<protein>
    <recommendedName>
        <fullName evidence="6">Homeobox domain-containing protein</fullName>
    </recommendedName>
</protein>
<name>A0A815WBU3_ADIRI</name>
<evidence type="ECO:0000256" key="5">
    <source>
        <dbReference type="RuleBase" id="RU000682"/>
    </source>
</evidence>
<proteinExistence type="predicted"/>
<keyword evidence="8" id="KW-1185">Reference proteome</keyword>
<dbReference type="SMART" id="SM00389">
    <property type="entry name" value="HOX"/>
    <property type="match status" value="1"/>
</dbReference>
<dbReference type="InterPro" id="IPR001356">
    <property type="entry name" value="HD"/>
</dbReference>
<keyword evidence="1 4" id="KW-0238">DNA-binding</keyword>
<comment type="caution">
    <text evidence="7">The sequence shown here is derived from an EMBL/GenBank/DDBJ whole genome shotgun (WGS) entry which is preliminary data.</text>
</comment>
<feature type="DNA-binding region" description="Homeobox" evidence="4">
    <location>
        <begin position="132"/>
        <end position="191"/>
    </location>
</feature>
<dbReference type="GO" id="GO:0003677">
    <property type="term" value="F:DNA binding"/>
    <property type="evidence" value="ECO:0007669"/>
    <property type="project" value="UniProtKB-UniRule"/>
</dbReference>
<gene>
    <name evidence="7" type="ORF">XAT740_LOCUS42311</name>
</gene>
<dbReference type="GO" id="GO:0001228">
    <property type="term" value="F:DNA-binding transcription activator activity, RNA polymerase II-specific"/>
    <property type="evidence" value="ECO:0007669"/>
    <property type="project" value="InterPro"/>
</dbReference>
<evidence type="ECO:0000256" key="1">
    <source>
        <dbReference type="ARBA" id="ARBA00023125"/>
    </source>
</evidence>
<dbReference type="EMBL" id="CAJNOR010005058">
    <property type="protein sequence ID" value="CAF1542841.1"/>
    <property type="molecule type" value="Genomic_DNA"/>
</dbReference>
<dbReference type="SUPFAM" id="SSF46689">
    <property type="entry name" value="Homeodomain-like"/>
    <property type="match status" value="1"/>
</dbReference>
<accession>A0A815WBU3</accession>
<feature type="domain" description="Homeobox" evidence="6">
    <location>
        <begin position="130"/>
        <end position="190"/>
    </location>
</feature>
<dbReference type="GO" id="GO:0002244">
    <property type="term" value="P:hematopoietic progenitor cell differentiation"/>
    <property type="evidence" value="ECO:0007669"/>
    <property type="project" value="InterPro"/>
</dbReference>
<organism evidence="7 8">
    <name type="scientific">Adineta ricciae</name>
    <name type="common">Rotifer</name>
    <dbReference type="NCBI Taxonomy" id="249248"/>
    <lineage>
        <taxon>Eukaryota</taxon>
        <taxon>Metazoa</taxon>
        <taxon>Spiralia</taxon>
        <taxon>Gnathifera</taxon>
        <taxon>Rotifera</taxon>
        <taxon>Eurotatoria</taxon>
        <taxon>Bdelloidea</taxon>
        <taxon>Adinetida</taxon>
        <taxon>Adinetidae</taxon>
        <taxon>Adineta</taxon>
    </lineage>
</organism>
<comment type="subcellular location">
    <subcellularLocation>
        <location evidence="4 5">Nucleus</location>
    </subcellularLocation>
</comment>
<evidence type="ECO:0000256" key="3">
    <source>
        <dbReference type="ARBA" id="ARBA00023242"/>
    </source>
</evidence>
<dbReference type="AlphaFoldDB" id="A0A815WBU3"/>
<dbReference type="InterPro" id="IPR017970">
    <property type="entry name" value="Homeobox_CS"/>
</dbReference>
<dbReference type="PROSITE" id="PS50071">
    <property type="entry name" value="HOMEOBOX_2"/>
    <property type="match status" value="1"/>
</dbReference>
<evidence type="ECO:0000256" key="2">
    <source>
        <dbReference type="ARBA" id="ARBA00023155"/>
    </source>
</evidence>
<dbReference type="PROSITE" id="PS00027">
    <property type="entry name" value="HOMEOBOX_1"/>
    <property type="match status" value="1"/>
</dbReference>
<dbReference type="Proteomes" id="UP000663828">
    <property type="component" value="Unassembled WGS sequence"/>
</dbReference>
<evidence type="ECO:0000313" key="7">
    <source>
        <dbReference type="EMBL" id="CAF1542841.1"/>
    </source>
</evidence>
<dbReference type="InterPro" id="IPR009057">
    <property type="entry name" value="Homeodomain-like_sf"/>
</dbReference>
<dbReference type="GO" id="GO:0005634">
    <property type="term" value="C:nucleus"/>
    <property type="evidence" value="ECO:0007669"/>
    <property type="project" value="UniProtKB-SubCell"/>
</dbReference>
<reference evidence="7" key="1">
    <citation type="submission" date="2021-02" db="EMBL/GenBank/DDBJ databases">
        <authorList>
            <person name="Nowell W R."/>
        </authorList>
    </citation>
    <scope>NUCLEOTIDE SEQUENCE</scope>
</reference>
<evidence type="ECO:0000259" key="6">
    <source>
        <dbReference type="PROSITE" id="PS50071"/>
    </source>
</evidence>
<dbReference type="CDD" id="cd00086">
    <property type="entry name" value="homeodomain"/>
    <property type="match status" value="1"/>
</dbReference>
<dbReference type="PANTHER" id="PTHR47656:SF1">
    <property type="entry name" value="HOMEOBOX PROTEIN MIXL1"/>
    <property type="match status" value="1"/>
</dbReference>
<dbReference type="GO" id="GO:0007492">
    <property type="term" value="P:endoderm development"/>
    <property type="evidence" value="ECO:0007669"/>
    <property type="project" value="InterPro"/>
</dbReference>
<evidence type="ECO:0000256" key="4">
    <source>
        <dbReference type="PROSITE-ProRule" id="PRU00108"/>
    </source>
</evidence>
<evidence type="ECO:0000313" key="8">
    <source>
        <dbReference type="Proteomes" id="UP000663828"/>
    </source>
</evidence>
<keyword evidence="3 4" id="KW-0539">Nucleus</keyword>
<dbReference type="PANTHER" id="PTHR47656">
    <property type="entry name" value="HOMEOBOX PROTEIN MIXL"/>
    <property type="match status" value="1"/>
</dbReference>
<keyword evidence="2 4" id="KW-0371">Homeobox</keyword>
<dbReference type="InterPro" id="IPR042917">
    <property type="entry name" value="MIXL1"/>
</dbReference>
<dbReference type="Gene3D" id="1.10.10.60">
    <property type="entry name" value="Homeodomain-like"/>
    <property type="match status" value="1"/>
</dbReference>
<sequence length="204" mass="23686">MDDNSSSFLHIHRDDSGYGSPILNREYLSPQQSSSTYYSYQHTYHPHLAYTNNSFHMYDQLIGNHNNVYNAVDSPMMLPSQEQESASTIDICTSPVPTYTNSSSTPAKDSINNNLCPPYEYKINWVPPQGRRRRQRTVFTQNNVQQLDNVFMHNQYPDIELRETLAAQMGVPESRIQVWFKNRRTRARTAHRQQLKLSESSLSH</sequence>
<dbReference type="Pfam" id="PF00046">
    <property type="entry name" value="Homeodomain"/>
    <property type="match status" value="1"/>
</dbReference>